<accession>A0AAP0JUN6</accession>
<reference evidence="1 2" key="1">
    <citation type="submission" date="2024-01" db="EMBL/GenBank/DDBJ databases">
        <title>Genome assemblies of Stephania.</title>
        <authorList>
            <person name="Yang L."/>
        </authorList>
    </citation>
    <scope>NUCLEOTIDE SEQUENCE [LARGE SCALE GENOMIC DNA]</scope>
    <source>
        <strain evidence="1">JXDWG</strain>
        <tissue evidence="1">Leaf</tissue>
    </source>
</reference>
<comment type="caution">
    <text evidence="1">The sequence shown here is derived from an EMBL/GenBank/DDBJ whole genome shotgun (WGS) entry which is preliminary data.</text>
</comment>
<dbReference type="Proteomes" id="UP001419268">
    <property type="component" value="Unassembled WGS sequence"/>
</dbReference>
<evidence type="ECO:0000313" key="2">
    <source>
        <dbReference type="Proteomes" id="UP001419268"/>
    </source>
</evidence>
<gene>
    <name evidence="1" type="ORF">Scep_010252</name>
</gene>
<keyword evidence="2" id="KW-1185">Reference proteome</keyword>
<proteinExistence type="predicted"/>
<dbReference type="EMBL" id="JBBNAG010000004">
    <property type="protein sequence ID" value="KAK9140571.1"/>
    <property type="molecule type" value="Genomic_DNA"/>
</dbReference>
<name>A0AAP0JUN6_9MAGN</name>
<sequence length="63" mass="7280">MTIETATTTTTFEFTLTPETKVIKEFICFQPGYFYGVGDSEAAERWLLSHPRLHKLLRVKESI</sequence>
<evidence type="ECO:0000313" key="1">
    <source>
        <dbReference type="EMBL" id="KAK9140571.1"/>
    </source>
</evidence>
<dbReference type="AlphaFoldDB" id="A0AAP0JUN6"/>
<organism evidence="1 2">
    <name type="scientific">Stephania cephalantha</name>
    <dbReference type="NCBI Taxonomy" id="152367"/>
    <lineage>
        <taxon>Eukaryota</taxon>
        <taxon>Viridiplantae</taxon>
        <taxon>Streptophyta</taxon>
        <taxon>Embryophyta</taxon>
        <taxon>Tracheophyta</taxon>
        <taxon>Spermatophyta</taxon>
        <taxon>Magnoliopsida</taxon>
        <taxon>Ranunculales</taxon>
        <taxon>Menispermaceae</taxon>
        <taxon>Menispermoideae</taxon>
        <taxon>Cissampelideae</taxon>
        <taxon>Stephania</taxon>
    </lineage>
</organism>
<protein>
    <submittedName>
        <fullName evidence="1">Uncharacterized protein</fullName>
    </submittedName>
</protein>